<name>A0A1Z5KJ63_FISSO</name>
<evidence type="ECO:0000313" key="3">
    <source>
        <dbReference type="Proteomes" id="UP000198406"/>
    </source>
</evidence>
<feature type="region of interest" description="Disordered" evidence="1">
    <location>
        <begin position="19"/>
        <end position="54"/>
    </location>
</feature>
<evidence type="ECO:0000313" key="2">
    <source>
        <dbReference type="EMBL" id="GAX26142.1"/>
    </source>
</evidence>
<dbReference type="Proteomes" id="UP000198406">
    <property type="component" value="Unassembled WGS sequence"/>
</dbReference>
<feature type="compositionally biased region" description="Low complexity" evidence="1">
    <location>
        <begin position="25"/>
        <end position="37"/>
    </location>
</feature>
<proteinExistence type="predicted"/>
<accession>A0A1Z5KJ63</accession>
<feature type="compositionally biased region" description="Polar residues" evidence="1">
    <location>
        <begin position="38"/>
        <end position="54"/>
    </location>
</feature>
<reference evidence="2 3" key="1">
    <citation type="journal article" date="2015" name="Plant Cell">
        <title>Oil accumulation by the oleaginous diatom Fistulifera solaris as revealed by the genome and transcriptome.</title>
        <authorList>
            <person name="Tanaka T."/>
            <person name="Maeda Y."/>
            <person name="Veluchamy A."/>
            <person name="Tanaka M."/>
            <person name="Abida H."/>
            <person name="Marechal E."/>
            <person name="Bowler C."/>
            <person name="Muto M."/>
            <person name="Sunaga Y."/>
            <person name="Tanaka M."/>
            <person name="Yoshino T."/>
            <person name="Taniguchi T."/>
            <person name="Fukuda Y."/>
            <person name="Nemoto M."/>
            <person name="Matsumoto M."/>
            <person name="Wong P.S."/>
            <person name="Aburatani S."/>
            <person name="Fujibuchi W."/>
        </authorList>
    </citation>
    <scope>NUCLEOTIDE SEQUENCE [LARGE SCALE GENOMIC DNA]</scope>
    <source>
        <strain evidence="2 3">JPCC DA0580</strain>
    </source>
</reference>
<sequence length="200" mass="22763">MNKLRCTDIVTTLNPQKDDATIEETSTCTSLDDSLSSGQSNSATKSIDTPSSTALPEGPLIMKLDNKGLERKVSFKQVHVKEFDRIIGDNPSCSFGVPISIGWTVENESEIDMEEYESFRVQHRRSKLEMLLPKETREVLLMDWGCSTEDMSQAVKEKVKIKNQRNFTVAKLGPIDSLEELMERANRKMKKMFRRRQVVS</sequence>
<gene>
    <name evidence="2" type="ORF">FisN_18Hh258</name>
</gene>
<organism evidence="2 3">
    <name type="scientific">Fistulifera solaris</name>
    <name type="common">Oleaginous diatom</name>
    <dbReference type="NCBI Taxonomy" id="1519565"/>
    <lineage>
        <taxon>Eukaryota</taxon>
        <taxon>Sar</taxon>
        <taxon>Stramenopiles</taxon>
        <taxon>Ochrophyta</taxon>
        <taxon>Bacillariophyta</taxon>
        <taxon>Bacillariophyceae</taxon>
        <taxon>Bacillariophycidae</taxon>
        <taxon>Naviculales</taxon>
        <taxon>Naviculaceae</taxon>
        <taxon>Fistulifera</taxon>
    </lineage>
</organism>
<evidence type="ECO:0000256" key="1">
    <source>
        <dbReference type="SAM" id="MobiDB-lite"/>
    </source>
</evidence>
<dbReference type="EMBL" id="BDSP01000239">
    <property type="protein sequence ID" value="GAX26142.1"/>
    <property type="molecule type" value="Genomic_DNA"/>
</dbReference>
<keyword evidence="3" id="KW-1185">Reference proteome</keyword>
<protein>
    <submittedName>
        <fullName evidence="2">Uncharacterized protein</fullName>
    </submittedName>
</protein>
<dbReference type="InParanoid" id="A0A1Z5KJ63"/>
<comment type="caution">
    <text evidence="2">The sequence shown here is derived from an EMBL/GenBank/DDBJ whole genome shotgun (WGS) entry which is preliminary data.</text>
</comment>
<dbReference type="OrthoDB" id="49105at2759"/>
<dbReference type="AlphaFoldDB" id="A0A1Z5KJ63"/>